<dbReference type="EMBL" id="JAZGQO010000006">
    <property type="protein sequence ID" value="KAK6185673.1"/>
    <property type="molecule type" value="Genomic_DNA"/>
</dbReference>
<organism evidence="1 2">
    <name type="scientific">Patella caerulea</name>
    <name type="common">Rayed Mediterranean limpet</name>
    <dbReference type="NCBI Taxonomy" id="87958"/>
    <lineage>
        <taxon>Eukaryota</taxon>
        <taxon>Metazoa</taxon>
        <taxon>Spiralia</taxon>
        <taxon>Lophotrochozoa</taxon>
        <taxon>Mollusca</taxon>
        <taxon>Gastropoda</taxon>
        <taxon>Patellogastropoda</taxon>
        <taxon>Patelloidea</taxon>
        <taxon>Patellidae</taxon>
        <taxon>Patella</taxon>
    </lineage>
</organism>
<evidence type="ECO:0000313" key="2">
    <source>
        <dbReference type="Proteomes" id="UP001347796"/>
    </source>
</evidence>
<name>A0AAN8K4F6_PATCE</name>
<comment type="caution">
    <text evidence="1">The sequence shown here is derived from an EMBL/GenBank/DDBJ whole genome shotgun (WGS) entry which is preliminary data.</text>
</comment>
<dbReference type="Proteomes" id="UP001347796">
    <property type="component" value="Unassembled WGS sequence"/>
</dbReference>
<accession>A0AAN8K4F6</accession>
<evidence type="ECO:0000313" key="1">
    <source>
        <dbReference type="EMBL" id="KAK6185673.1"/>
    </source>
</evidence>
<protein>
    <submittedName>
        <fullName evidence="1">Uncharacterized protein</fullName>
    </submittedName>
</protein>
<dbReference type="AlphaFoldDB" id="A0AAN8K4F6"/>
<sequence>MARRNSPEMRMMVYDAIVGQVPIVNIPGLTTKFAVRCGVTLKDVPNRTTVEAMARELGSFSELQSAEAIIENKDSTIGFDATTQEGITRQ</sequence>
<proteinExistence type="predicted"/>
<reference evidence="1 2" key="1">
    <citation type="submission" date="2024-01" db="EMBL/GenBank/DDBJ databases">
        <title>The genome of the rayed Mediterranean limpet Patella caerulea (Linnaeus, 1758).</title>
        <authorList>
            <person name="Anh-Thu Weber A."/>
            <person name="Halstead-Nussloch G."/>
        </authorList>
    </citation>
    <scope>NUCLEOTIDE SEQUENCE [LARGE SCALE GENOMIC DNA]</scope>
    <source>
        <strain evidence="1">AATW-2023a</strain>
        <tissue evidence="1">Whole specimen</tissue>
    </source>
</reference>
<keyword evidence="2" id="KW-1185">Reference proteome</keyword>
<gene>
    <name evidence="1" type="ORF">SNE40_007854</name>
</gene>